<gene>
    <name evidence="8" type="ORF">KUV50_01975</name>
</gene>
<comment type="similarity">
    <text evidence="1">Belongs to the HicA mRNA interferase family.</text>
</comment>
<name>A0A953HKT1_9BACT</name>
<keyword evidence="9" id="KW-1185">Reference proteome</keyword>
<evidence type="ECO:0000256" key="3">
    <source>
        <dbReference type="ARBA" id="ARBA00022722"/>
    </source>
</evidence>
<dbReference type="SUPFAM" id="SSF54786">
    <property type="entry name" value="YcfA/nrd intein domain"/>
    <property type="match status" value="1"/>
</dbReference>
<evidence type="ECO:0000256" key="6">
    <source>
        <dbReference type="ARBA" id="ARBA00022884"/>
    </source>
</evidence>
<proteinExistence type="inferred from homology"/>
<keyword evidence="6" id="KW-0694">RNA-binding</keyword>
<accession>A0A953HKT1</accession>
<evidence type="ECO:0000256" key="7">
    <source>
        <dbReference type="ARBA" id="ARBA00023016"/>
    </source>
</evidence>
<dbReference type="GO" id="GO:0004519">
    <property type="term" value="F:endonuclease activity"/>
    <property type="evidence" value="ECO:0007669"/>
    <property type="project" value="UniProtKB-KW"/>
</dbReference>
<dbReference type="Gene3D" id="3.30.920.30">
    <property type="entry name" value="Hypothetical protein"/>
    <property type="match status" value="1"/>
</dbReference>
<reference evidence="8" key="1">
    <citation type="submission" date="2021-06" db="EMBL/GenBank/DDBJ databases">
        <title>44 bacteria genomes isolated from Dapeng, Shenzhen.</title>
        <authorList>
            <person name="Zheng W."/>
            <person name="Yu S."/>
            <person name="Huang Y."/>
        </authorList>
    </citation>
    <scope>NUCLEOTIDE SEQUENCE</scope>
    <source>
        <strain evidence="8">DP5N28-2</strain>
    </source>
</reference>
<keyword evidence="4" id="KW-0255">Endonuclease</keyword>
<dbReference type="Pfam" id="PF07927">
    <property type="entry name" value="HicA_toxin"/>
    <property type="match status" value="1"/>
</dbReference>
<keyword evidence="7" id="KW-0346">Stress response</keyword>
<dbReference type="InterPro" id="IPR038570">
    <property type="entry name" value="HicA_sf"/>
</dbReference>
<organism evidence="8 9">
    <name type="scientific">Membranihabitans marinus</name>
    <dbReference type="NCBI Taxonomy" id="1227546"/>
    <lineage>
        <taxon>Bacteria</taxon>
        <taxon>Pseudomonadati</taxon>
        <taxon>Bacteroidota</taxon>
        <taxon>Saprospiria</taxon>
        <taxon>Saprospirales</taxon>
        <taxon>Saprospiraceae</taxon>
        <taxon>Membranihabitans</taxon>
    </lineage>
</organism>
<keyword evidence="3" id="KW-0540">Nuclease</keyword>
<evidence type="ECO:0000256" key="5">
    <source>
        <dbReference type="ARBA" id="ARBA00022801"/>
    </source>
</evidence>
<sequence length="43" mass="4885">MKCSKLYRILTKGGWYAVLQKGSHVKMRHEVKKGSIIFPNHGG</sequence>
<dbReference type="GO" id="GO:0003729">
    <property type="term" value="F:mRNA binding"/>
    <property type="evidence" value="ECO:0007669"/>
    <property type="project" value="InterPro"/>
</dbReference>
<dbReference type="RefSeq" id="WP_222578402.1">
    <property type="nucleotide sequence ID" value="NZ_JAHVHU010000002.1"/>
</dbReference>
<evidence type="ECO:0000256" key="4">
    <source>
        <dbReference type="ARBA" id="ARBA00022759"/>
    </source>
</evidence>
<protein>
    <submittedName>
        <fullName evidence="8">Type II toxin-antitoxin system HicA family toxin</fullName>
    </submittedName>
</protein>
<dbReference type="AlphaFoldDB" id="A0A953HKT1"/>
<evidence type="ECO:0000313" key="8">
    <source>
        <dbReference type="EMBL" id="MBY5956884.1"/>
    </source>
</evidence>
<evidence type="ECO:0000256" key="1">
    <source>
        <dbReference type="ARBA" id="ARBA00006620"/>
    </source>
</evidence>
<dbReference type="EMBL" id="JAHVHU010000002">
    <property type="protein sequence ID" value="MBY5956884.1"/>
    <property type="molecule type" value="Genomic_DNA"/>
</dbReference>
<dbReference type="Proteomes" id="UP000753961">
    <property type="component" value="Unassembled WGS sequence"/>
</dbReference>
<evidence type="ECO:0000313" key="9">
    <source>
        <dbReference type="Proteomes" id="UP000753961"/>
    </source>
</evidence>
<keyword evidence="5" id="KW-0378">Hydrolase</keyword>
<dbReference type="InterPro" id="IPR012933">
    <property type="entry name" value="HicA_mRNA_interferase"/>
</dbReference>
<comment type="caution">
    <text evidence="8">The sequence shown here is derived from an EMBL/GenBank/DDBJ whole genome shotgun (WGS) entry which is preliminary data.</text>
</comment>
<dbReference type="GO" id="GO:0016787">
    <property type="term" value="F:hydrolase activity"/>
    <property type="evidence" value="ECO:0007669"/>
    <property type="project" value="UniProtKB-KW"/>
</dbReference>
<keyword evidence="2" id="KW-1277">Toxin-antitoxin system</keyword>
<evidence type="ECO:0000256" key="2">
    <source>
        <dbReference type="ARBA" id="ARBA00022649"/>
    </source>
</evidence>